<dbReference type="PANTHER" id="PTHR42887">
    <property type="entry name" value="OS12G0638800 PROTEIN"/>
    <property type="match status" value="1"/>
</dbReference>
<dbReference type="PRINTS" id="PR00419">
    <property type="entry name" value="ADXRDTASE"/>
</dbReference>
<dbReference type="PANTHER" id="PTHR42887:SF1">
    <property type="entry name" value="BLR3961 PROTEIN"/>
    <property type="match status" value="1"/>
</dbReference>
<evidence type="ECO:0000259" key="1">
    <source>
        <dbReference type="Pfam" id="PF03486"/>
    </source>
</evidence>
<evidence type="ECO:0000313" key="3">
    <source>
        <dbReference type="Proteomes" id="UP000585665"/>
    </source>
</evidence>
<dbReference type="Gene3D" id="3.50.50.60">
    <property type="entry name" value="FAD/NAD(P)-binding domain"/>
    <property type="match status" value="1"/>
</dbReference>
<name>A0A850PBX7_9PROT</name>
<feature type="non-terminal residue" evidence="2">
    <location>
        <position position="152"/>
    </location>
</feature>
<dbReference type="RefSeq" id="WP_176614854.1">
    <property type="nucleotide sequence ID" value="NZ_JABXXR010000243.1"/>
</dbReference>
<dbReference type="EMBL" id="JABXXR010000243">
    <property type="protein sequence ID" value="NVN42017.1"/>
    <property type="molecule type" value="Genomic_DNA"/>
</dbReference>
<protein>
    <submittedName>
        <fullName evidence="2">NAD(P)/FAD-dependent oxidoreductase</fullName>
    </submittedName>
</protein>
<dbReference type="InterPro" id="IPR036188">
    <property type="entry name" value="FAD/NAD-bd_sf"/>
</dbReference>
<dbReference type="InterPro" id="IPR004792">
    <property type="entry name" value="BaiN-like"/>
</dbReference>
<organism evidence="2 3">
    <name type="scientific">Ameyamaea chiangmaiensis</name>
    <dbReference type="NCBI Taxonomy" id="442969"/>
    <lineage>
        <taxon>Bacteria</taxon>
        <taxon>Pseudomonadati</taxon>
        <taxon>Pseudomonadota</taxon>
        <taxon>Alphaproteobacteria</taxon>
        <taxon>Acetobacterales</taxon>
        <taxon>Acetobacteraceae</taxon>
        <taxon>Ameyamaea</taxon>
    </lineage>
</organism>
<proteinExistence type="predicted"/>
<dbReference type="SUPFAM" id="SSF51905">
    <property type="entry name" value="FAD/NAD(P)-binding domain"/>
    <property type="match status" value="1"/>
</dbReference>
<dbReference type="InterPro" id="IPR057661">
    <property type="entry name" value="RsdA/BaiN/AoA(So)_Rossmann"/>
</dbReference>
<dbReference type="AlphaFoldDB" id="A0A850PBX7"/>
<gene>
    <name evidence="2" type="ORF">HUK82_15825</name>
</gene>
<reference evidence="2 3" key="1">
    <citation type="submission" date="2020-06" db="EMBL/GenBank/DDBJ databases">
        <title>Description of novel acetic acid bacteria.</title>
        <authorList>
            <person name="Sombolestani A."/>
        </authorList>
    </citation>
    <scope>NUCLEOTIDE SEQUENCE [LARGE SCALE GENOMIC DNA]</scope>
    <source>
        <strain evidence="2 3">LMG 27010</strain>
    </source>
</reference>
<accession>A0A850PBX7</accession>
<dbReference type="Pfam" id="PF03486">
    <property type="entry name" value="HI0933_like"/>
    <property type="match status" value="1"/>
</dbReference>
<evidence type="ECO:0000313" key="2">
    <source>
        <dbReference type="EMBL" id="NVN42017.1"/>
    </source>
</evidence>
<keyword evidence="3" id="KW-1185">Reference proteome</keyword>
<comment type="caution">
    <text evidence="2">The sequence shown here is derived from an EMBL/GenBank/DDBJ whole genome shotgun (WGS) entry which is preliminary data.</text>
</comment>
<feature type="domain" description="RsdA/BaiN/AoA(So)-like Rossmann fold-like" evidence="1">
    <location>
        <begin position="5"/>
        <end position="138"/>
    </location>
</feature>
<sequence length="152" mass="16054">MPLPVVVIGAGPAGLACAEVLAMGGARVTVVERMPSVARKLLMAGRSGLNLTHAEPMEPFLGRYGDASAFLRPALEAFGPQAVRDWARGLGEVTFVGSSGRVFPEAMKASPLVRAWMVRLANLGVSVRTRTRWTGWTPDGVRVSGPQGEATL</sequence>
<dbReference type="Proteomes" id="UP000585665">
    <property type="component" value="Unassembled WGS sequence"/>
</dbReference>